<feature type="compositionally biased region" description="Basic and acidic residues" evidence="1">
    <location>
        <begin position="35"/>
        <end position="47"/>
    </location>
</feature>
<feature type="compositionally biased region" description="Basic and acidic residues" evidence="1">
    <location>
        <begin position="59"/>
        <end position="68"/>
    </location>
</feature>
<sequence length="68" mass="7494">MELVPMELVPVELVPMELVPMELVPMELVPVESTSEEKRPGRGERKVSLVPGRVTGDPGSRDRTNPAE</sequence>
<keyword evidence="3" id="KW-1185">Reference proteome</keyword>
<evidence type="ECO:0000256" key="1">
    <source>
        <dbReference type="SAM" id="MobiDB-lite"/>
    </source>
</evidence>
<comment type="caution">
    <text evidence="2">The sequence shown here is derived from an EMBL/GenBank/DDBJ whole genome shotgun (WGS) entry which is preliminary data.</text>
</comment>
<dbReference type="EMBL" id="JWZX01003003">
    <property type="protein sequence ID" value="KOO25226.1"/>
    <property type="molecule type" value="Genomic_DNA"/>
</dbReference>
<name>A0A0M0JF48_9EUKA</name>
<dbReference type="Proteomes" id="UP000037460">
    <property type="component" value="Unassembled WGS sequence"/>
</dbReference>
<reference evidence="3" key="1">
    <citation type="journal article" date="2015" name="PLoS Genet.">
        <title>Genome Sequence and Transcriptome Analyses of Chrysochromulina tobin: Metabolic Tools for Enhanced Algal Fitness in the Prominent Order Prymnesiales (Haptophyceae).</title>
        <authorList>
            <person name="Hovde B.T."/>
            <person name="Deodato C.R."/>
            <person name="Hunsperger H.M."/>
            <person name="Ryken S.A."/>
            <person name="Yost W."/>
            <person name="Jha R.K."/>
            <person name="Patterson J."/>
            <person name="Monnat R.J. Jr."/>
            <person name="Barlow S.B."/>
            <person name="Starkenburg S.R."/>
            <person name="Cattolico R.A."/>
        </authorList>
    </citation>
    <scope>NUCLEOTIDE SEQUENCE</scope>
    <source>
        <strain evidence="3">CCMP291</strain>
    </source>
</reference>
<evidence type="ECO:0000313" key="3">
    <source>
        <dbReference type="Proteomes" id="UP000037460"/>
    </source>
</evidence>
<gene>
    <name evidence="2" type="ORF">Ctob_010993</name>
</gene>
<protein>
    <submittedName>
        <fullName evidence="2">Uncharacterized protein</fullName>
    </submittedName>
</protein>
<evidence type="ECO:0000313" key="2">
    <source>
        <dbReference type="EMBL" id="KOO25226.1"/>
    </source>
</evidence>
<dbReference type="AlphaFoldDB" id="A0A0M0JF48"/>
<proteinExistence type="predicted"/>
<accession>A0A0M0JF48</accession>
<organism evidence="2 3">
    <name type="scientific">Chrysochromulina tobinii</name>
    <dbReference type="NCBI Taxonomy" id="1460289"/>
    <lineage>
        <taxon>Eukaryota</taxon>
        <taxon>Haptista</taxon>
        <taxon>Haptophyta</taxon>
        <taxon>Prymnesiophyceae</taxon>
        <taxon>Prymnesiales</taxon>
        <taxon>Chrysochromulinaceae</taxon>
        <taxon>Chrysochromulina</taxon>
    </lineage>
</organism>
<feature type="region of interest" description="Disordered" evidence="1">
    <location>
        <begin position="31"/>
        <end position="68"/>
    </location>
</feature>